<evidence type="ECO:0000313" key="4">
    <source>
        <dbReference type="Proteomes" id="UP000015441"/>
    </source>
</evidence>
<dbReference type="OrthoDB" id="18234at2759"/>
<dbReference type="HOGENOM" id="CLU_863773_0_0_1"/>
<reference evidence="3 4" key="1">
    <citation type="journal article" date="2010" name="Science">
        <title>Genome expansion and gene loss in powdery mildew fungi reveal tradeoffs in extreme parasitism.</title>
        <authorList>
            <person name="Spanu P.D."/>
            <person name="Abbott J.C."/>
            <person name="Amselem J."/>
            <person name="Burgis T.A."/>
            <person name="Soanes D.M."/>
            <person name="Stueber K."/>
            <person name="Ver Loren van Themaat E."/>
            <person name="Brown J.K.M."/>
            <person name="Butcher S.A."/>
            <person name="Gurr S.J."/>
            <person name="Lebrun M.-H."/>
            <person name="Ridout C.J."/>
            <person name="Schulze-Lefert P."/>
            <person name="Talbot N.J."/>
            <person name="Ahmadinejad N."/>
            <person name="Ametz C."/>
            <person name="Barton G.R."/>
            <person name="Benjdia M."/>
            <person name="Bidzinski P."/>
            <person name="Bindschedler L.V."/>
            <person name="Both M."/>
            <person name="Brewer M.T."/>
            <person name="Cadle-Davidson L."/>
            <person name="Cadle-Davidson M.M."/>
            <person name="Collemare J."/>
            <person name="Cramer R."/>
            <person name="Frenkel O."/>
            <person name="Godfrey D."/>
            <person name="Harriman J."/>
            <person name="Hoede C."/>
            <person name="King B.C."/>
            <person name="Klages S."/>
            <person name="Kleemann J."/>
            <person name="Knoll D."/>
            <person name="Koti P.S."/>
            <person name="Kreplak J."/>
            <person name="Lopez-Ruiz F.J."/>
            <person name="Lu X."/>
            <person name="Maekawa T."/>
            <person name="Mahanil S."/>
            <person name="Micali C."/>
            <person name="Milgroom M.G."/>
            <person name="Montana G."/>
            <person name="Noir S."/>
            <person name="O'Connell R.J."/>
            <person name="Oberhaensli S."/>
            <person name="Parlange F."/>
            <person name="Pedersen C."/>
            <person name="Quesneville H."/>
            <person name="Reinhardt R."/>
            <person name="Rott M."/>
            <person name="Sacristan S."/>
            <person name="Schmidt S.M."/>
            <person name="Schoen M."/>
            <person name="Skamnioti P."/>
            <person name="Sommer H."/>
            <person name="Stephens A."/>
            <person name="Takahara H."/>
            <person name="Thordal-Christensen H."/>
            <person name="Vigouroux M."/>
            <person name="Wessling R."/>
            <person name="Wicker T."/>
            <person name="Panstruga R."/>
        </authorList>
    </citation>
    <scope>NUCLEOTIDE SEQUENCE [LARGE SCALE GENOMIC DNA]</scope>
    <source>
        <strain evidence="3">DH14</strain>
    </source>
</reference>
<evidence type="ECO:0000259" key="2">
    <source>
        <dbReference type="SMART" id="SM01293"/>
    </source>
</evidence>
<dbReference type="SMART" id="SM01293">
    <property type="entry name" value="DUF3402"/>
    <property type="match status" value="1"/>
</dbReference>
<accession>N1JFR5</accession>
<evidence type="ECO:0000256" key="1">
    <source>
        <dbReference type="SAM" id="MobiDB-lite"/>
    </source>
</evidence>
<dbReference type="eggNOG" id="KOG3680">
    <property type="taxonomic scope" value="Eukaryota"/>
</dbReference>
<dbReference type="PANTHER" id="PTHR13239:SF4">
    <property type="entry name" value="AT25231P"/>
    <property type="match status" value="1"/>
</dbReference>
<keyword evidence="4" id="KW-1185">Reference proteome</keyword>
<protein>
    <submittedName>
        <fullName evidence="3">Protein required for hyphal anastomosis</fullName>
    </submittedName>
</protein>
<feature type="non-terminal residue" evidence="3">
    <location>
        <position position="1"/>
    </location>
</feature>
<organism evidence="3 4">
    <name type="scientific">Blumeria graminis f. sp. hordei (strain DH14)</name>
    <name type="common">Barley powdery mildew</name>
    <name type="synonym">Oidium monilioides f. sp. hordei</name>
    <dbReference type="NCBI Taxonomy" id="546991"/>
    <lineage>
        <taxon>Eukaryota</taxon>
        <taxon>Fungi</taxon>
        <taxon>Dikarya</taxon>
        <taxon>Ascomycota</taxon>
        <taxon>Pezizomycotina</taxon>
        <taxon>Leotiomycetes</taxon>
        <taxon>Erysiphales</taxon>
        <taxon>Erysiphaceae</taxon>
        <taxon>Blumeria</taxon>
        <taxon>Blumeria hordei</taxon>
    </lineage>
</organism>
<feature type="region of interest" description="Disordered" evidence="1">
    <location>
        <begin position="130"/>
        <end position="157"/>
    </location>
</feature>
<dbReference type="InterPro" id="IPR021819">
    <property type="entry name" value="Far11/STRP_C"/>
</dbReference>
<dbReference type="PANTHER" id="PTHR13239">
    <property type="entry name" value="PROTEIN REQUIRED FOR HYPHAL ANASTOMOSIS HAM-2"/>
    <property type="match status" value="1"/>
</dbReference>
<dbReference type="EMBL" id="CAUH01002810">
    <property type="protein sequence ID" value="CCU76608.1"/>
    <property type="molecule type" value="Genomic_DNA"/>
</dbReference>
<dbReference type="InterPro" id="IPR040185">
    <property type="entry name" value="Far11/STRP"/>
</dbReference>
<dbReference type="STRING" id="546991.N1JFR5"/>
<dbReference type="GO" id="GO:0007010">
    <property type="term" value="P:cytoskeleton organization"/>
    <property type="evidence" value="ECO:0007669"/>
    <property type="project" value="TreeGrafter"/>
</dbReference>
<dbReference type="AlphaFoldDB" id="N1JFR5"/>
<proteinExistence type="predicted"/>
<dbReference type="InParanoid" id="N1JFR5"/>
<gene>
    <name evidence="3" type="ORF">BGHDH14_bghG002810000001001</name>
</gene>
<dbReference type="GO" id="GO:0005829">
    <property type="term" value="C:cytosol"/>
    <property type="evidence" value="ECO:0007669"/>
    <property type="project" value="TreeGrafter"/>
</dbReference>
<sequence>EKVRGLEMLTLVAILLMGNREFKSQTREIIYKAVSAIILLLLKWFKVSHILKFEYFTQLLLDSNYLALTLKSIAHQEIEKVVNIMTDRHEKSDYSSFDGEQTTKCMLKDDIDDAVPPPIKLRRDTIASFETPNSVPSCSSQEEYSTHTQPIPVTDDVSNSNNVSADKMVYEFSWRNFFSLINLLRIMQKVCKNKTHRNLLLVQYKSSNILKRVLKISQPCLRLYTLKLFKNQVPFCGRRWRQGNMRVITAVYLHCRPELRDDWLAGGNISTDVDEALPLEQALRALTHWHNIKRYPSEMGINPTIITKENDFFLNELEKMEVQEDSIYDGEGIVDSGWEMLVMLAGKM</sequence>
<name>N1JFR5_BLUG1</name>
<evidence type="ECO:0000313" key="3">
    <source>
        <dbReference type="EMBL" id="CCU76608.1"/>
    </source>
</evidence>
<dbReference type="Pfam" id="PF11882">
    <property type="entry name" value="DUF3402"/>
    <property type="match status" value="1"/>
</dbReference>
<comment type="caution">
    <text evidence="3">The sequence shown here is derived from an EMBL/GenBank/DDBJ whole genome shotgun (WGS) entry which is preliminary data.</text>
</comment>
<feature type="domain" description="Far11/STRP C-terminal" evidence="2">
    <location>
        <begin position="1"/>
        <end position="317"/>
    </location>
</feature>
<dbReference type="Proteomes" id="UP000015441">
    <property type="component" value="Unassembled WGS sequence"/>
</dbReference>